<keyword evidence="1" id="KW-0732">Signal</keyword>
<dbReference type="EMBL" id="JAJVCN010000002">
    <property type="protein sequence ID" value="MCE7005709.1"/>
    <property type="molecule type" value="Genomic_DNA"/>
</dbReference>
<sequence>MKKMRAAAIAAASLMVMTLGAVPTATAAVDAASKLNAADFKLKRSANDADYTKLVNALPNADVKSVLDSANRTALRIPKEDGERITPNFAAGFLWQDGDDKTPDWYPQGITTSSDALESGVWQDRKVVLVSWYGHKDGTAANKGARISFIDRTDPLKPVYRHVLLVAPTTTSGNANFASTSPNHAGGIMWYGNLLYVASTDNIEVYDLNNILKVSTADDTKIGRAADGTYYAYGYQYVLPRKFTYERDNNNVRFSAISLDRSTTPDSVLVTEYDEVGDGSRLFRWNINYETRELSDTTADWAYQVNIRAMQGAAAIKGGDGPDKSWYYISRSNGRNGRGDLVVWQPGKLANIYEGTWMMGPEDMTYRPSTDEMWTVNEYPNDRYVMAVTADRFRP</sequence>
<dbReference type="RefSeq" id="WP_233727264.1">
    <property type="nucleotide sequence ID" value="NZ_JAJVCN010000002.1"/>
</dbReference>
<feature type="signal peptide" evidence="1">
    <location>
        <begin position="1"/>
        <end position="27"/>
    </location>
</feature>
<proteinExistence type="predicted"/>
<comment type="caution">
    <text evidence="2">The sequence shown here is derived from an EMBL/GenBank/DDBJ whole genome shotgun (WGS) entry which is preliminary data.</text>
</comment>
<organism evidence="2 3">
    <name type="scientific">Kibdelosporangium philippinense</name>
    <dbReference type="NCBI Taxonomy" id="211113"/>
    <lineage>
        <taxon>Bacteria</taxon>
        <taxon>Bacillati</taxon>
        <taxon>Actinomycetota</taxon>
        <taxon>Actinomycetes</taxon>
        <taxon>Pseudonocardiales</taxon>
        <taxon>Pseudonocardiaceae</taxon>
        <taxon>Kibdelosporangium</taxon>
    </lineage>
</organism>
<evidence type="ECO:0008006" key="4">
    <source>
        <dbReference type="Google" id="ProtNLM"/>
    </source>
</evidence>
<reference evidence="2 3" key="1">
    <citation type="submission" date="2021-12" db="EMBL/GenBank/DDBJ databases">
        <title>Genome sequence of Kibdelosporangium philippinense ATCC 49844.</title>
        <authorList>
            <person name="Fedorov E.A."/>
            <person name="Omeragic M."/>
            <person name="Shalygina K.F."/>
            <person name="Maclea K.S."/>
        </authorList>
    </citation>
    <scope>NUCLEOTIDE SEQUENCE [LARGE SCALE GENOMIC DNA]</scope>
    <source>
        <strain evidence="2 3">ATCC 49844</strain>
    </source>
</reference>
<dbReference type="Proteomes" id="UP001521150">
    <property type="component" value="Unassembled WGS sequence"/>
</dbReference>
<evidence type="ECO:0000313" key="2">
    <source>
        <dbReference type="EMBL" id="MCE7005709.1"/>
    </source>
</evidence>
<feature type="chain" id="PRO_5045169010" description="Secreted protein" evidence="1">
    <location>
        <begin position="28"/>
        <end position="395"/>
    </location>
</feature>
<evidence type="ECO:0000256" key="1">
    <source>
        <dbReference type="SAM" id="SignalP"/>
    </source>
</evidence>
<protein>
    <recommendedName>
        <fullName evidence="4">Secreted protein</fullName>
    </recommendedName>
</protein>
<gene>
    <name evidence="2" type="ORF">LWC34_23195</name>
</gene>
<name>A0ABS8ZEL5_9PSEU</name>
<keyword evidence="3" id="KW-1185">Reference proteome</keyword>
<accession>A0ABS8ZEL5</accession>
<evidence type="ECO:0000313" key="3">
    <source>
        <dbReference type="Proteomes" id="UP001521150"/>
    </source>
</evidence>